<keyword evidence="2" id="KW-0812">Transmembrane</keyword>
<evidence type="ECO:0000313" key="3">
    <source>
        <dbReference type="EMBL" id="KAG7665052.1"/>
    </source>
</evidence>
<dbReference type="Proteomes" id="UP000694255">
    <property type="component" value="Unassembled WGS sequence"/>
</dbReference>
<evidence type="ECO:0000256" key="1">
    <source>
        <dbReference type="SAM" id="MobiDB-lite"/>
    </source>
</evidence>
<protein>
    <submittedName>
        <fullName evidence="3">SKG1</fullName>
    </submittedName>
</protein>
<feature type="region of interest" description="Disordered" evidence="1">
    <location>
        <begin position="89"/>
        <end position="131"/>
    </location>
</feature>
<comment type="caution">
    <text evidence="3">The sequence shown here is derived from an EMBL/GenBank/DDBJ whole genome shotgun (WGS) entry which is preliminary data.</text>
</comment>
<dbReference type="RefSeq" id="XP_049265284.1">
    <property type="nucleotide sequence ID" value="XM_049405007.1"/>
</dbReference>
<accession>A0A8J5QL19</accession>
<reference evidence="3 4" key="1">
    <citation type="journal article" date="2021" name="DNA Res.">
        <title>Genome analysis of Candida subhashii reveals its hybrid nature and dual mitochondrial genome conformations.</title>
        <authorList>
            <person name="Mixao V."/>
            <person name="Hegedusova E."/>
            <person name="Saus E."/>
            <person name="Pryszcz L.P."/>
            <person name="Cillingova A."/>
            <person name="Nosek J."/>
            <person name="Gabaldon T."/>
        </authorList>
    </citation>
    <scope>NUCLEOTIDE SEQUENCE [LARGE SCALE GENOMIC DNA]</scope>
    <source>
        <strain evidence="3 4">CBS 10753</strain>
    </source>
</reference>
<dbReference type="AlphaFoldDB" id="A0A8J5QL19"/>
<evidence type="ECO:0000313" key="4">
    <source>
        <dbReference type="Proteomes" id="UP000694255"/>
    </source>
</evidence>
<keyword evidence="4" id="KW-1185">Reference proteome</keyword>
<feature type="compositionally biased region" description="Low complexity" evidence="1">
    <location>
        <begin position="92"/>
        <end position="104"/>
    </location>
</feature>
<dbReference type="GeneID" id="73468162"/>
<keyword evidence="2" id="KW-1133">Transmembrane helix</keyword>
<name>A0A8J5QL19_9ASCO</name>
<feature type="transmembrane region" description="Helical" evidence="2">
    <location>
        <begin position="6"/>
        <end position="29"/>
    </location>
</feature>
<proteinExistence type="predicted"/>
<sequence length="303" mass="33226">MGDTQGLTVGLAVGIPSVVIIGVIAIFWIRNQRKQLREDLDRTDIDIELQDDQSFTQFHEALHRHKQYDGSADKVENSSTYLQFERVLGTDSSNGSSSSDQQQPLQPPPHQAHIPSSKLNNHSPPPARQPSVYDFYETFIPVLPQSANQPTSGQPSARASTADLTNFTEISNNNDTTSMLSYLLPSPPPQATVMAPVTSGSGVDSGSVSTTGNGGDLDMLAKQLHGPQFFEKLPSKATKVQLKSRYSNYNNSSSELINNYLISQTTAINDHFTYQAPPVDDVNNIESTKVRGEKENDIHAREI</sequence>
<keyword evidence="2" id="KW-0472">Membrane</keyword>
<organism evidence="3 4">
    <name type="scientific">[Candida] subhashii</name>
    <dbReference type="NCBI Taxonomy" id="561895"/>
    <lineage>
        <taxon>Eukaryota</taxon>
        <taxon>Fungi</taxon>
        <taxon>Dikarya</taxon>
        <taxon>Ascomycota</taxon>
        <taxon>Saccharomycotina</taxon>
        <taxon>Pichiomycetes</taxon>
        <taxon>Debaryomycetaceae</taxon>
        <taxon>Spathaspora</taxon>
    </lineage>
</organism>
<evidence type="ECO:0000256" key="2">
    <source>
        <dbReference type="SAM" id="Phobius"/>
    </source>
</evidence>
<dbReference type="EMBL" id="JAGSYN010000053">
    <property type="protein sequence ID" value="KAG7665052.1"/>
    <property type="molecule type" value="Genomic_DNA"/>
</dbReference>
<gene>
    <name evidence="3" type="ORF">J8A68_001361</name>
</gene>
<dbReference type="OrthoDB" id="4082885at2759"/>